<evidence type="ECO:0000256" key="5">
    <source>
        <dbReference type="ARBA" id="ARBA00022840"/>
    </source>
</evidence>
<evidence type="ECO:0000256" key="6">
    <source>
        <dbReference type="ARBA" id="ARBA00047984"/>
    </source>
</evidence>
<dbReference type="EMBL" id="CAKASE010000047">
    <property type="protein sequence ID" value="CAG9561618.1"/>
    <property type="molecule type" value="Genomic_DNA"/>
</dbReference>
<evidence type="ECO:0000256" key="8">
    <source>
        <dbReference type="RuleBase" id="RU000492"/>
    </source>
</evidence>
<dbReference type="Pfam" id="PF00270">
    <property type="entry name" value="DEAD"/>
    <property type="match status" value="1"/>
</dbReference>
<dbReference type="EC" id="3.6.4.13" evidence="1"/>
<dbReference type="GO" id="GO:0016787">
    <property type="term" value="F:hydrolase activity"/>
    <property type="evidence" value="ECO:0007669"/>
    <property type="project" value="UniProtKB-KW"/>
</dbReference>
<dbReference type="GO" id="GO:0003676">
    <property type="term" value="F:nucleic acid binding"/>
    <property type="evidence" value="ECO:0007669"/>
    <property type="project" value="InterPro"/>
</dbReference>
<dbReference type="PROSITE" id="PS51194">
    <property type="entry name" value="HELICASE_CTER"/>
    <property type="match status" value="1"/>
</dbReference>
<dbReference type="PROSITE" id="PS00039">
    <property type="entry name" value="DEAD_ATP_HELICASE"/>
    <property type="match status" value="1"/>
</dbReference>
<dbReference type="SMART" id="SM00487">
    <property type="entry name" value="DEXDc"/>
    <property type="match status" value="1"/>
</dbReference>
<evidence type="ECO:0000259" key="10">
    <source>
        <dbReference type="PROSITE" id="PS51192"/>
    </source>
</evidence>
<dbReference type="Gene3D" id="3.40.50.300">
    <property type="entry name" value="P-loop containing nucleotide triphosphate hydrolases"/>
    <property type="match status" value="2"/>
</dbReference>
<feature type="domain" description="Helicase ATP-binding" evidence="10">
    <location>
        <begin position="290"/>
        <end position="465"/>
    </location>
</feature>
<evidence type="ECO:0000256" key="2">
    <source>
        <dbReference type="ARBA" id="ARBA00022741"/>
    </source>
</evidence>
<organism evidence="13 14">
    <name type="scientific">Danaus chrysippus</name>
    <name type="common">African queen</name>
    <dbReference type="NCBI Taxonomy" id="151541"/>
    <lineage>
        <taxon>Eukaryota</taxon>
        <taxon>Metazoa</taxon>
        <taxon>Ecdysozoa</taxon>
        <taxon>Arthropoda</taxon>
        <taxon>Hexapoda</taxon>
        <taxon>Insecta</taxon>
        <taxon>Pterygota</taxon>
        <taxon>Neoptera</taxon>
        <taxon>Endopterygota</taxon>
        <taxon>Lepidoptera</taxon>
        <taxon>Glossata</taxon>
        <taxon>Ditrysia</taxon>
        <taxon>Papilionoidea</taxon>
        <taxon>Nymphalidae</taxon>
        <taxon>Danainae</taxon>
        <taxon>Danaini</taxon>
        <taxon>Danaina</taxon>
        <taxon>Danaus</taxon>
        <taxon>Anosia</taxon>
    </lineage>
</organism>
<proteinExistence type="inferred from homology"/>
<evidence type="ECO:0000256" key="9">
    <source>
        <dbReference type="SAM" id="MobiDB-lite"/>
    </source>
</evidence>
<evidence type="ECO:0000313" key="14">
    <source>
        <dbReference type="Proteomes" id="UP000789524"/>
    </source>
</evidence>
<comment type="catalytic activity">
    <reaction evidence="6">
        <text>ATP + H2O = ADP + phosphate + H(+)</text>
        <dbReference type="Rhea" id="RHEA:13065"/>
        <dbReference type="ChEBI" id="CHEBI:15377"/>
        <dbReference type="ChEBI" id="CHEBI:15378"/>
        <dbReference type="ChEBI" id="CHEBI:30616"/>
        <dbReference type="ChEBI" id="CHEBI:43474"/>
        <dbReference type="ChEBI" id="CHEBI:456216"/>
        <dbReference type="EC" id="3.6.4.13"/>
    </reaction>
</comment>
<accession>A0A8J2QH60</accession>
<evidence type="ECO:0000259" key="11">
    <source>
        <dbReference type="PROSITE" id="PS51194"/>
    </source>
</evidence>
<feature type="compositionally biased region" description="Basic and acidic residues" evidence="9">
    <location>
        <begin position="148"/>
        <end position="157"/>
    </location>
</feature>
<reference evidence="13" key="1">
    <citation type="submission" date="2021-09" db="EMBL/GenBank/DDBJ databases">
        <authorList>
            <person name="Martin H S."/>
        </authorList>
    </citation>
    <scope>NUCLEOTIDE SEQUENCE</scope>
</reference>
<dbReference type="PANTHER" id="PTHR47958">
    <property type="entry name" value="ATP-DEPENDENT RNA HELICASE DBP3"/>
    <property type="match status" value="1"/>
</dbReference>
<evidence type="ECO:0000256" key="1">
    <source>
        <dbReference type="ARBA" id="ARBA00012552"/>
    </source>
</evidence>
<feature type="short sequence motif" description="Q motif" evidence="7">
    <location>
        <begin position="259"/>
        <end position="287"/>
    </location>
</feature>
<protein>
    <recommendedName>
        <fullName evidence="1">RNA helicase</fullName>
        <ecNumber evidence="1">3.6.4.13</ecNumber>
    </recommendedName>
</protein>
<dbReference type="CDD" id="cd18787">
    <property type="entry name" value="SF2_C_DEAD"/>
    <property type="match status" value="1"/>
</dbReference>
<dbReference type="PROSITE" id="PS51192">
    <property type="entry name" value="HELICASE_ATP_BIND_1"/>
    <property type="match status" value="1"/>
</dbReference>
<comment type="caution">
    <text evidence="13">The sequence shown here is derived from an EMBL/GenBank/DDBJ whole genome shotgun (WGS) entry which is preliminary data.</text>
</comment>
<dbReference type="InterPro" id="IPR011545">
    <property type="entry name" value="DEAD/DEAH_box_helicase_dom"/>
</dbReference>
<dbReference type="AlphaFoldDB" id="A0A8J2QH60"/>
<dbReference type="GO" id="GO:0005524">
    <property type="term" value="F:ATP binding"/>
    <property type="evidence" value="ECO:0007669"/>
    <property type="project" value="UniProtKB-KW"/>
</dbReference>
<keyword evidence="5 8" id="KW-0067">ATP-binding</keyword>
<dbReference type="GO" id="GO:0010468">
    <property type="term" value="P:regulation of gene expression"/>
    <property type="evidence" value="ECO:0007669"/>
    <property type="project" value="UniProtKB-ARBA"/>
</dbReference>
<dbReference type="OrthoDB" id="196131at2759"/>
<dbReference type="Pfam" id="PF00271">
    <property type="entry name" value="Helicase_C"/>
    <property type="match status" value="1"/>
</dbReference>
<keyword evidence="4 8" id="KW-0347">Helicase</keyword>
<dbReference type="InterPro" id="IPR001650">
    <property type="entry name" value="Helicase_C-like"/>
</dbReference>
<dbReference type="InterPro" id="IPR000629">
    <property type="entry name" value="RNA-helicase_DEAD-box_CS"/>
</dbReference>
<dbReference type="CDD" id="cd17952">
    <property type="entry name" value="DEADc_DDX42"/>
    <property type="match status" value="1"/>
</dbReference>
<feature type="domain" description="Helicase C-terminal" evidence="11">
    <location>
        <begin position="494"/>
        <end position="639"/>
    </location>
</feature>
<dbReference type="GO" id="GO:0003724">
    <property type="term" value="F:RNA helicase activity"/>
    <property type="evidence" value="ECO:0007669"/>
    <property type="project" value="UniProtKB-EC"/>
</dbReference>
<comment type="similarity">
    <text evidence="8">Belongs to the DEAD box helicase family.</text>
</comment>
<dbReference type="SMART" id="SM00490">
    <property type="entry name" value="HELICc"/>
    <property type="match status" value="1"/>
</dbReference>
<evidence type="ECO:0000313" key="13">
    <source>
        <dbReference type="EMBL" id="CAG9561618.1"/>
    </source>
</evidence>
<feature type="region of interest" description="Disordered" evidence="9">
    <location>
        <begin position="1"/>
        <end position="118"/>
    </location>
</feature>
<feature type="compositionally biased region" description="Basic and acidic residues" evidence="9">
    <location>
        <begin position="743"/>
        <end position="758"/>
    </location>
</feature>
<gene>
    <name evidence="13" type="ORF">DCHRY22_LOCUS3097</name>
</gene>
<keyword evidence="3 8" id="KW-0378">Hydrolase</keyword>
<keyword evidence="2 8" id="KW-0547">Nucleotide-binding</keyword>
<dbReference type="InterPro" id="IPR014001">
    <property type="entry name" value="Helicase_ATP-bd"/>
</dbReference>
<sequence length="758" mass="83679">MSYNSSGGKGFGFSGFTMPKRNPSNVSLHAVPPPPSQMNAVPPPNPGLSKQGYSTMNAITQNAIGGNWGTLGKKRAKTEDEYFDEDDEPPTPALAYIPAPGSPTNEANSSRADEEEEDPLDAYMAGLEQQAAKDMKVSKENAVSGKGDAGRGTRGDIDEMDDEESYYKYMEENPLQTADDGSDVEIEYDEDGNPIAPPKKKFIDPLPPIDHSEIQYEPFEKNFYTPHEDIEKLEQHQVEELKKNLGVKISGPDPPKPVSSFAHLGFDEQLMKAIRKSEYTQPTPVQAAGIPAALSGRDLIGIARTGSGKTAAFLWPLLVHIMDQRELAPGDGPIGLILAPTRELAQQIYMEAKKFGKVYNIRCVCCYGGGSKWEQSKALEGGAEIVVGTPGRVIDLVKCKATNLQRVTYLVLDEADRMFDMGFEPQVRSICSHVRPERQALLFSATFPRRVERLARDALHDPVRVQHGAAGEASKLVKQRVTIFNKPEEKWPWLLENLVDFLSSGSVLIFVTKKLEAEQTAANLGVQQYDALLLHGDMEQADRNKVITAFKRQETNILVATDVAARGLDIPHIRTVVNYTVARDIDTHTHRVGRTGRAGVPGTAHTLLSRDRDKDFAGHLLRNLEGVQQEVPEELMQLAMQSAWFRKSRFKKGKGKNLNVGGCGLGYKERPGLPTYNDDVSLTATVEKTVEKTGGPATDRLASLKQAFRSQYNQFTASSDHSWEQTRPVLQPGVNAPANTNTDKTERIRKSGKKSRWE</sequence>
<evidence type="ECO:0000256" key="3">
    <source>
        <dbReference type="ARBA" id="ARBA00022801"/>
    </source>
</evidence>
<dbReference type="FunFam" id="3.40.50.300:FF:000079">
    <property type="entry name" value="probable ATP-dependent RNA helicase DDX17"/>
    <property type="match status" value="1"/>
</dbReference>
<evidence type="ECO:0000256" key="4">
    <source>
        <dbReference type="ARBA" id="ARBA00022806"/>
    </source>
</evidence>
<keyword evidence="14" id="KW-1185">Reference proteome</keyword>
<dbReference type="InterPro" id="IPR014014">
    <property type="entry name" value="RNA_helicase_DEAD_Q_motif"/>
</dbReference>
<feature type="region of interest" description="Disordered" evidence="9">
    <location>
        <begin position="131"/>
        <end position="159"/>
    </location>
</feature>
<name>A0A8J2QH60_9NEOP</name>
<feature type="compositionally biased region" description="Polar residues" evidence="9">
    <location>
        <begin position="51"/>
        <end position="64"/>
    </location>
</feature>
<feature type="compositionally biased region" description="Pro residues" evidence="9">
    <location>
        <begin position="31"/>
        <end position="46"/>
    </location>
</feature>
<dbReference type="SUPFAM" id="SSF52540">
    <property type="entry name" value="P-loop containing nucleoside triphosphate hydrolases"/>
    <property type="match status" value="2"/>
</dbReference>
<feature type="domain" description="DEAD-box RNA helicase Q" evidence="12">
    <location>
        <begin position="259"/>
        <end position="287"/>
    </location>
</feature>
<evidence type="ECO:0000256" key="7">
    <source>
        <dbReference type="PROSITE-ProRule" id="PRU00552"/>
    </source>
</evidence>
<dbReference type="PROSITE" id="PS51195">
    <property type="entry name" value="Q_MOTIF"/>
    <property type="match status" value="1"/>
</dbReference>
<dbReference type="InterPro" id="IPR027417">
    <property type="entry name" value="P-loop_NTPase"/>
</dbReference>
<feature type="region of interest" description="Disordered" evidence="9">
    <location>
        <begin position="717"/>
        <end position="758"/>
    </location>
</feature>
<dbReference type="Proteomes" id="UP000789524">
    <property type="component" value="Unassembled WGS sequence"/>
</dbReference>
<evidence type="ECO:0000259" key="12">
    <source>
        <dbReference type="PROSITE" id="PS51195"/>
    </source>
</evidence>